<dbReference type="CDD" id="cd09917">
    <property type="entry name" value="F-box_SF"/>
    <property type="match status" value="1"/>
</dbReference>
<gene>
    <name evidence="2" type="ORF">GQ55_6G041200</name>
</gene>
<proteinExistence type="predicted"/>
<name>A0A2T7D3N1_9POAL</name>
<keyword evidence="3" id="KW-1185">Reference proteome</keyword>
<dbReference type="Pfam" id="PF24523">
    <property type="entry name" value="DUF7595"/>
    <property type="match status" value="1"/>
</dbReference>
<dbReference type="InterPro" id="IPR036047">
    <property type="entry name" value="F-box-like_dom_sf"/>
</dbReference>
<evidence type="ECO:0000313" key="3">
    <source>
        <dbReference type="Proteomes" id="UP000244336"/>
    </source>
</evidence>
<dbReference type="PANTHER" id="PTHR36140">
    <property type="entry name" value="F-BOX DOMAIN-CONTAINING PROTEIN-RELATED"/>
    <property type="match status" value="1"/>
</dbReference>
<dbReference type="OrthoDB" id="666566at2759"/>
<evidence type="ECO:0000313" key="2">
    <source>
        <dbReference type="EMBL" id="PUZ50207.1"/>
    </source>
</evidence>
<dbReference type="Gramene" id="PUZ50207">
    <property type="protein sequence ID" value="PUZ50207"/>
    <property type="gene ID" value="GQ55_6G041200"/>
</dbReference>
<reference evidence="2 3" key="1">
    <citation type="submission" date="2018-04" db="EMBL/GenBank/DDBJ databases">
        <title>WGS assembly of Panicum hallii var. hallii HAL2.</title>
        <authorList>
            <person name="Lovell J."/>
            <person name="Jenkins J."/>
            <person name="Lowry D."/>
            <person name="Mamidi S."/>
            <person name="Sreedasyam A."/>
            <person name="Weng X."/>
            <person name="Barry K."/>
            <person name="Bonette J."/>
            <person name="Campitelli B."/>
            <person name="Daum C."/>
            <person name="Gordon S."/>
            <person name="Gould B."/>
            <person name="Lipzen A."/>
            <person name="MacQueen A."/>
            <person name="Palacio-Mejia J."/>
            <person name="Plott C."/>
            <person name="Shakirov E."/>
            <person name="Shu S."/>
            <person name="Yoshinaga Y."/>
            <person name="Zane M."/>
            <person name="Rokhsar D."/>
            <person name="Grimwood J."/>
            <person name="Schmutz J."/>
            <person name="Juenger T."/>
        </authorList>
    </citation>
    <scope>NUCLEOTIDE SEQUENCE [LARGE SCALE GENOMIC DNA]</scope>
    <source>
        <strain evidence="3">cv. HAL2</strain>
    </source>
</reference>
<dbReference type="Gene3D" id="1.20.1280.50">
    <property type="match status" value="1"/>
</dbReference>
<evidence type="ECO:0000259" key="1">
    <source>
        <dbReference type="SMART" id="SM00256"/>
    </source>
</evidence>
<organism evidence="2 3">
    <name type="scientific">Panicum hallii var. hallii</name>
    <dbReference type="NCBI Taxonomy" id="1504633"/>
    <lineage>
        <taxon>Eukaryota</taxon>
        <taxon>Viridiplantae</taxon>
        <taxon>Streptophyta</taxon>
        <taxon>Embryophyta</taxon>
        <taxon>Tracheophyta</taxon>
        <taxon>Spermatophyta</taxon>
        <taxon>Magnoliopsida</taxon>
        <taxon>Liliopsida</taxon>
        <taxon>Poales</taxon>
        <taxon>Poaceae</taxon>
        <taxon>PACMAD clade</taxon>
        <taxon>Panicoideae</taxon>
        <taxon>Panicodae</taxon>
        <taxon>Paniceae</taxon>
        <taxon>Panicinae</taxon>
        <taxon>Panicum</taxon>
        <taxon>Panicum sect. Panicum</taxon>
    </lineage>
</organism>
<dbReference type="EMBL" id="CM009754">
    <property type="protein sequence ID" value="PUZ50207.1"/>
    <property type="molecule type" value="Genomic_DNA"/>
</dbReference>
<dbReference type="PANTHER" id="PTHR36140:SF3">
    <property type="entry name" value="F-BOX DOMAIN-CONTAINING PROTEIN"/>
    <property type="match status" value="1"/>
</dbReference>
<sequence>MVHDVFRLIRETLPSIVFNDEVGTVTQTAAVAAARLNAGMGFEVLQVELSGQHEAVATVPRPTLSPLCFASRGPARRPRVSSLASLSSSAAAAADLRGGRGWLSALRRDPSKRARRADDNGTRLTDELLLVIFARVPDLADLVRCATTCRRWRRLVSAEAAFLCRTPRRPPGRFIGPLALGFFNYQVDAPRFVPTAFASRRFPGLLQQQPLSLNTLVDDRLFDGFSRIVASRNGLLVVDLRGVKHDRAFKLCVCNPMAGVVHVLPHLGGKDGLGYYACTVLTADDRDEKTIDPPRSSSYFRLVLVYKYTRCGFTAFRSYSSEEGSWSEEAKVTNARLGNIQMGLTDDGLTHNGVVGCGGRLVYWLSKNVVFVLCLETLQSTVVSMPRSGNGQNFDMLNTLMGLSPNGMLCAIQLDRMSLRPANRRVPIRVTTCTDHSWWDTEELIQVEQSLPEDVGNVRLRWFCEKSGAVFFSTISGSNPLRSEMYVLNLETRVVDKLVSDDRNSNPWAYVHGYEMDQTAYLASLAEPEGMEDM</sequence>
<dbReference type="InterPro" id="IPR001810">
    <property type="entry name" value="F-box_dom"/>
</dbReference>
<dbReference type="Proteomes" id="UP000244336">
    <property type="component" value="Chromosome 6"/>
</dbReference>
<dbReference type="Pfam" id="PF12937">
    <property type="entry name" value="F-box-like"/>
    <property type="match status" value="1"/>
</dbReference>
<accession>A0A2T7D3N1</accession>
<dbReference type="InterPro" id="IPR056016">
    <property type="entry name" value="DUF7595"/>
</dbReference>
<feature type="domain" description="F-box" evidence="1">
    <location>
        <begin position="124"/>
        <end position="165"/>
    </location>
</feature>
<dbReference type="SMART" id="SM00256">
    <property type="entry name" value="FBOX"/>
    <property type="match status" value="1"/>
</dbReference>
<dbReference type="AlphaFoldDB" id="A0A2T7D3N1"/>
<dbReference type="SUPFAM" id="SSF81383">
    <property type="entry name" value="F-box domain"/>
    <property type="match status" value="1"/>
</dbReference>
<protein>
    <recommendedName>
        <fullName evidence="1">F-box domain-containing protein</fullName>
    </recommendedName>
</protein>